<accession>A0A386H1W4</accession>
<evidence type="ECO:0000256" key="3">
    <source>
        <dbReference type="ARBA" id="ARBA00022691"/>
    </source>
</evidence>
<reference evidence="8 9" key="1">
    <citation type="journal article" date="2019" name="Int. J. Syst. Evol. Microbiol.">
        <title>Clostridium fermenticellae sp. nov., isolated from the mud in a fermentation cellar for the production of the Chinese liquor, baijiu.</title>
        <authorList>
            <person name="Xu P.X."/>
            <person name="Chai L.J."/>
            <person name="Qiu T."/>
            <person name="Zhang X.J."/>
            <person name="Lu Z.M."/>
            <person name="Xiao C."/>
            <person name="Wang S.T."/>
            <person name="Shen C.H."/>
            <person name="Shi J.S."/>
            <person name="Xu Z.H."/>
        </authorList>
    </citation>
    <scope>NUCLEOTIDE SEQUENCE [LARGE SCALE GENOMIC DNA]</scope>
    <source>
        <strain evidence="8 9">JN500901</strain>
    </source>
</reference>
<proteinExistence type="predicted"/>
<dbReference type="InterPro" id="IPR013785">
    <property type="entry name" value="Aldolase_TIM"/>
</dbReference>
<dbReference type="PROSITE" id="PS51918">
    <property type="entry name" value="RADICAL_SAM"/>
    <property type="match status" value="1"/>
</dbReference>
<dbReference type="Pfam" id="PF04055">
    <property type="entry name" value="Radical_SAM"/>
    <property type="match status" value="1"/>
</dbReference>
<dbReference type="PANTHER" id="PTHR30352">
    <property type="entry name" value="PYRUVATE FORMATE-LYASE-ACTIVATING ENZYME"/>
    <property type="match status" value="1"/>
</dbReference>
<evidence type="ECO:0000313" key="9">
    <source>
        <dbReference type="Proteomes" id="UP000266301"/>
    </source>
</evidence>
<keyword evidence="5" id="KW-0408">Iron</keyword>
<dbReference type="InterPro" id="IPR034457">
    <property type="entry name" value="Organic_radical-activating"/>
</dbReference>
<dbReference type="SFLD" id="SFLDS00029">
    <property type="entry name" value="Radical_SAM"/>
    <property type="match status" value="1"/>
</dbReference>
<dbReference type="OrthoDB" id="9782387at2"/>
<organism evidence="8 9">
    <name type="scientific">Clostridium fermenticellae</name>
    <dbReference type="NCBI Taxonomy" id="2068654"/>
    <lineage>
        <taxon>Bacteria</taxon>
        <taxon>Bacillati</taxon>
        <taxon>Bacillota</taxon>
        <taxon>Clostridia</taxon>
        <taxon>Eubacteriales</taxon>
        <taxon>Clostridiaceae</taxon>
        <taxon>Clostridium</taxon>
    </lineage>
</organism>
<dbReference type="NCBIfam" id="TIGR02494">
    <property type="entry name" value="PFLE_PFLC"/>
    <property type="match status" value="1"/>
</dbReference>
<evidence type="ECO:0000256" key="6">
    <source>
        <dbReference type="ARBA" id="ARBA00023014"/>
    </source>
</evidence>
<gene>
    <name evidence="8" type="ORF">D4Z93_03615</name>
</gene>
<evidence type="ECO:0000256" key="4">
    <source>
        <dbReference type="ARBA" id="ARBA00022723"/>
    </source>
</evidence>
<protein>
    <submittedName>
        <fullName evidence="8">Glycyl-radical enzyme activating protein</fullName>
    </submittedName>
</protein>
<dbReference type="EMBL" id="CP032416">
    <property type="protein sequence ID" value="AYD39656.1"/>
    <property type="molecule type" value="Genomic_DNA"/>
</dbReference>
<keyword evidence="3" id="KW-0949">S-adenosyl-L-methionine</keyword>
<evidence type="ECO:0000259" key="7">
    <source>
        <dbReference type="PROSITE" id="PS51918"/>
    </source>
</evidence>
<comment type="cofactor">
    <cofactor evidence="1">
        <name>[4Fe-4S] cluster</name>
        <dbReference type="ChEBI" id="CHEBI:49883"/>
    </cofactor>
</comment>
<evidence type="ECO:0000313" key="8">
    <source>
        <dbReference type="EMBL" id="AYD39656.1"/>
    </source>
</evidence>
<evidence type="ECO:0000256" key="1">
    <source>
        <dbReference type="ARBA" id="ARBA00001966"/>
    </source>
</evidence>
<dbReference type="CDD" id="cd01335">
    <property type="entry name" value="Radical_SAM"/>
    <property type="match status" value="1"/>
</dbReference>
<sequence length="283" mass="32506">MILFSVRKLKAGLNRKVNIMSYENYENMDLKGSVLRIEKSSIFDGDGLRTVVFMKGCPLRCQWCSTPESHHKRIQTTMDGSITYGHIMTVEEVMVEVRKDIPFYFHSGGGMTVSGGEILTQSKFVYNLVRRACWEGINTCIETSFYGDWNEIEPILRCTNTAFVDLKLMDPEKHKKYIGVSNDVILSNIRKVGSKKMDNMKLIIRRPLIPGVNDSKKDLELLGRFLAELPGVDHLQLLPYHRLGIDTYRKLGLTYKLPDIETPSKEYMEQCAHITNKYVRTII</sequence>
<dbReference type="GO" id="GO:0051539">
    <property type="term" value="F:4 iron, 4 sulfur cluster binding"/>
    <property type="evidence" value="ECO:0007669"/>
    <property type="project" value="UniProtKB-KW"/>
</dbReference>
<dbReference type="SFLD" id="SFLDG01066">
    <property type="entry name" value="organic_radical-activating_enz"/>
    <property type="match status" value="1"/>
</dbReference>
<dbReference type="GO" id="GO:0016491">
    <property type="term" value="F:oxidoreductase activity"/>
    <property type="evidence" value="ECO:0007669"/>
    <property type="project" value="InterPro"/>
</dbReference>
<dbReference type="SUPFAM" id="SSF102114">
    <property type="entry name" value="Radical SAM enzymes"/>
    <property type="match status" value="1"/>
</dbReference>
<dbReference type="AlphaFoldDB" id="A0A386H1W4"/>
<dbReference type="GO" id="GO:0046872">
    <property type="term" value="F:metal ion binding"/>
    <property type="evidence" value="ECO:0007669"/>
    <property type="project" value="UniProtKB-KW"/>
</dbReference>
<dbReference type="PIRSF" id="PIRSF000371">
    <property type="entry name" value="PFL_act_enz"/>
    <property type="match status" value="1"/>
</dbReference>
<feature type="domain" description="Radical SAM core" evidence="7">
    <location>
        <begin position="43"/>
        <end position="277"/>
    </location>
</feature>
<dbReference type="Proteomes" id="UP000266301">
    <property type="component" value="Chromosome"/>
</dbReference>
<dbReference type="InterPro" id="IPR012839">
    <property type="entry name" value="Organic_radical_activase"/>
</dbReference>
<keyword evidence="9" id="KW-1185">Reference proteome</keyword>
<dbReference type="KEGG" id="cfer:D4Z93_03615"/>
<dbReference type="InterPro" id="IPR007197">
    <property type="entry name" value="rSAM"/>
</dbReference>
<dbReference type="Gene3D" id="3.20.20.70">
    <property type="entry name" value="Aldolase class I"/>
    <property type="match status" value="1"/>
</dbReference>
<keyword evidence="2" id="KW-0004">4Fe-4S</keyword>
<evidence type="ECO:0000256" key="5">
    <source>
        <dbReference type="ARBA" id="ARBA00023004"/>
    </source>
</evidence>
<dbReference type="PANTHER" id="PTHR30352:SF4">
    <property type="entry name" value="PYRUVATE FORMATE-LYASE 2-ACTIVATING ENZYME"/>
    <property type="match status" value="1"/>
</dbReference>
<keyword evidence="4" id="KW-0479">Metal-binding</keyword>
<evidence type="ECO:0000256" key="2">
    <source>
        <dbReference type="ARBA" id="ARBA00022485"/>
    </source>
</evidence>
<dbReference type="InterPro" id="IPR058240">
    <property type="entry name" value="rSAM_sf"/>
</dbReference>
<name>A0A386H1W4_9CLOT</name>
<keyword evidence="6" id="KW-0411">Iron-sulfur</keyword>